<keyword evidence="3" id="KW-1185">Reference proteome</keyword>
<keyword evidence="1" id="KW-0472">Membrane</keyword>
<proteinExistence type="predicted"/>
<organism evidence="2 3">
    <name type="scientific">Coccomyxa subellipsoidea</name>
    <dbReference type="NCBI Taxonomy" id="248742"/>
    <lineage>
        <taxon>Eukaryota</taxon>
        <taxon>Viridiplantae</taxon>
        <taxon>Chlorophyta</taxon>
        <taxon>core chlorophytes</taxon>
        <taxon>Trebouxiophyceae</taxon>
        <taxon>Trebouxiophyceae incertae sedis</taxon>
        <taxon>Coccomyxaceae</taxon>
        <taxon>Coccomyxa</taxon>
    </lineage>
</organism>
<evidence type="ECO:0000313" key="2">
    <source>
        <dbReference type="EMBL" id="KAK9905773.1"/>
    </source>
</evidence>
<evidence type="ECO:0000313" key="3">
    <source>
        <dbReference type="Proteomes" id="UP001491310"/>
    </source>
</evidence>
<dbReference type="EMBL" id="JALJOT010000011">
    <property type="protein sequence ID" value="KAK9905773.1"/>
    <property type="molecule type" value="Genomic_DNA"/>
</dbReference>
<gene>
    <name evidence="2" type="ORF">WJX75_006051</name>
</gene>
<accession>A0ABR2YIB2</accession>
<protein>
    <submittedName>
        <fullName evidence="2">Uncharacterized protein</fullName>
    </submittedName>
</protein>
<comment type="caution">
    <text evidence="2">The sequence shown here is derived from an EMBL/GenBank/DDBJ whole genome shotgun (WGS) entry which is preliminary data.</text>
</comment>
<name>A0ABR2YIB2_9CHLO</name>
<feature type="transmembrane region" description="Helical" evidence="1">
    <location>
        <begin position="215"/>
        <end position="236"/>
    </location>
</feature>
<dbReference type="Proteomes" id="UP001491310">
    <property type="component" value="Unassembled WGS sequence"/>
</dbReference>
<evidence type="ECO:0000256" key="1">
    <source>
        <dbReference type="SAM" id="Phobius"/>
    </source>
</evidence>
<keyword evidence="1" id="KW-0812">Transmembrane</keyword>
<reference evidence="2 3" key="1">
    <citation type="journal article" date="2024" name="Nat. Commun.">
        <title>Phylogenomics reveals the evolutionary origins of lichenization in chlorophyte algae.</title>
        <authorList>
            <person name="Puginier C."/>
            <person name="Libourel C."/>
            <person name="Otte J."/>
            <person name="Skaloud P."/>
            <person name="Haon M."/>
            <person name="Grisel S."/>
            <person name="Petersen M."/>
            <person name="Berrin J.G."/>
            <person name="Delaux P.M."/>
            <person name="Dal Grande F."/>
            <person name="Keller J."/>
        </authorList>
    </citation>
    <scope>NUCLEOTIDE SEQUENCE [LARGE SCALE GENOMIC DNA]</scope>
    <source>
        <strain evidence="2 3">SAG 216-7</strain>
    </source>
</reference>
<keyword evidence="1" id="KW-1133">Transmembrane helix</keyword>
<sequence>MYDESDDGFYYNQYTGDYDDVYGDYFFEDAEETETDCRIGADSSPVFNGTKPCDLKIEGADKLLKNLSGGLDGVYAVWSCENGRPLYKRQQSPQGQDRVLWYSAQYRDWDVTNGSVAQEDDILMFGGSGGRESRPQYVQNEWSLAAEFLKDFTGVEEYSRIDLTVVCADGTQTELPALQKFGKTPLLMDDEMEAQYKMVYNRAMARNDASAEINLGLVTLFVMIGLGIVFGLPYLVARNRRMRKERGSGSAPSALSNILELTRKRGHVN</sequence>